<dbReference type="RefSeq" id="WP_148917701.1">
    <property type="nucleotide sequence ID" value="NZ_VTAV01000001.1"/>
</dbReference>
<name>A0A5D4HC50_9SPHI</name>
<dbReference type="CDD" id="cd00761">
    <property type="entry name" value="Glyco_tranf_GTA_type"/>
    <property type="match status" value="1"/>
</dbReference>
<dbReference type="AlphaFoldDB" id="A0A5D4HC50"/>
<protein>
    <submittedName>
        <fullName evidence="2">Glycosyltransferase family 2 protein</fullName>
    </submittedName>
</protein>
<evidence type="ECO:0000313" key="2">
    <source>
        <dbReference type="EMBL" id="TYR38238.1"/>
    </source>
</evidence>
<accession>A0A5D4HC50</accession>
<evidence type="ECO:0000313" key="3">
    <source>
        <dbReference type="Proteomes" id="UP000322362"/>
    </source>
</evidence>
<dbReference type="Gene3D" id="3.90.550.10">
    <property type="entry name" value="Spore Coat Polysaccharide Biosynthesis Protein SpsA, Chain A"/>
    <property type="match status" value="1"/>
</dbReference>
<dbReference type="InterPro" id="IPR001173">
    <property type="entry name" value="Glyco_trans_2-like"/>
</dbReference>
<evidence type="ECO:0000259" key="1">
    <source>
        <dbReference type="Pfam" id="PF00535"/>
    </source>
</evidence>
<dbReference type="Proteomes" id="UP000322362">
    <property type="component" value="Unassembled WGS sequence"/>
</dbReference>
<dbReference type="GO" id="GO:0016758">
    <property type="term" value="F:hexosyltransferase activity"/>
    <property type="evidence" value="ECO:0007669"/>
    <property type="project" value="UniProtKB-ARBA"/>
</dbReference>
<keyword evidence="2" id="KW-0808">Transferase</keyword>
<comment type="caution">
    <text evidence="2">The sequence shown here is derived from an EMBL/GenBank/DDBJ whole genome shotgun (WGS) entry which is preliminary data.</text>
</comment>
<feature type="domain" description="Glycosyltransferase 2-like" evidence="1">
    <location>
        <begin position="10"/>
        <end position="131"/>
    </location>
</feature>
<dbReference type="SUPFAM" id="SSF53448">
    <property type="entry name" value="Nucleotide-diphospho-sugar transferases"/>
    <property type="match status" value="1"/>
</dbReference>
<reference evidence="2 3" key="1">
    <citation type="submission" date="2019-08" db="EMBL/GenBank/DDBJ databases">
        <title>Phlebobacter frassis gen. nov. sp. nov., a new member of family Sphingobacteriaceae isolated from sand fly rearing media.</title>
        <authorList>
            <person name="Kakumanu M.L."/>
            <person name="Marayati B.F."/>
            <person name="Wada-Katsumata A."/>
            <person name="Wasserberg G."/>
            <person name="Schal C."/>
            <person name="Apperson C.S."/>
            <person name="Ponnusamy L."/>
        </authorList>
    </citation>
    <scope>NUCLEOTIDE SEQUENCE [LARGE SCALE GENOMIC DNA]</scope>
    <source>
        <strain evidence="2 3">SSI9</strain>
    </source>
</reference>
<dbReference type="PANTHER" id="PTHR22916">
    <property type="entry name" value="GLYCOSYLTRANSFERASE"/>
    <property type="match status" value="1"/>
</dbReference>
<dbReference type="InterPro" id="IPR029044">
    <property type="entry name" value="Nucleotide-diphossugar_trans"/>
</dbReference>
<keyword evidence="3" id="KW-1185">Reference proteome</keyword>
<proteinExistence type="predicted"/>
<gene>
    <name evidence="2" type="ORF">FXV77_02860</name>
</gene>
<dbReference type="Pfam" id="PF00535">
    <property type="entry name" value="Glycos_transf_2"/>
    <property type="match status" value="1"/>
</dbReference>
<sequence>MASIKTPLVSIVIPCYNGASTILEAVQSALDQSYKNIEIVVVDDGSTDNSRIIVEKIILSEPKVSLHTQENRGLSAARNFGLHQVKGEYVVFLDADDKLKETYLSLALAYYLENPDTTIVYSNMELFERETGLFPLDAFEIKSFLRQNCIPAFAMVRVKQIRAIGGFDESVTLCEDWECWMHLLKVFGGSVHRIEEPQYFYRKRITNDSILDRYKENTEKLKKVRVYVFSKHQEFYDEHNMDLESFYQMEDKLKKLTKKYYNTWYRRYFYKWFKPQKYSSVYIK</sequence>
<dbReference type="EMBL" id="VTAV01000001">
    <property type="protein sequence ID" value="TYR38238.1"/>
    <property type="molecule type" value="Genomic_DNA"/>
</dbReference>
<organism evidence="2 3">
    <name type="scientific">Sphingobacterium phlebotomi</name>
    <dbReference type="NCBI Taxonomy" id="2605433"/>
    <lineage>
        <taxon>Bacteria</taxon>
        <taxon>Pseudomonadati</taxon>
        <taxon>Bacteroidota</taxon>
        <taxon>Sphingobacteriia</taxon>
        <taxon>Sphingobacteriales</taxon>
        <taxon>Sphingobacteriaceae</taxon>
        <taxon>Sphingobacterium</taxon>
    </lineage>
</organism>